<dbReference type="Pfam" id="PF13961">
    <property type="entry name" value="DUF4219"/>
    <property type="match status" value="1"/>
</dbReference>
<dbReference type="SUPFAM" id="SSF48403">
    <property type="entry name" value="Ankyrin repeat"/>
    <property type="match status" value="1"/>
</dbReference>
<dbReference type="PROSITE" id="PS50297">
    <property type="entry name" value="ANK_REP_REGION"/>
    <property type="match status" value="1"/>
</dbReference>
<organism evidence="3 4">
    <name type="scientific">Rubroshorea leprosula</name>
    <dbReference type="NCBI Taxonomy" id="152421"/>
    <lineage>
        <taxon>Eukaryota</taxon>
        <taxon>Viridiplantae</taxon>
        <taxon>Streptophyta</taxon>
        <taxon>Embryophyta</taxon>
        <taxon>Tracheophyta</taxon>
        <taxon>Spermatophyta</taxon>
        <taxon>Magnoliopsida</taxon>
        <taxon>eudicotyledons</taxon>
        <taxon>Gunneridae</taxon>
        <taxon>Pentapetalae</taxon>
        <taxon>rosids</taxon>
        <taxon>malvids</taxon>
        <taxon>Malvales</taxon>
        <taxon>Dipterocarpaceae</taxon>
        <taxon>Rubroshorea</taxon>
    </lineage>
</organism>
<comment type="caution">
    <text evidence="3">The sequence shown here is derived from an EMBL/GenBank/DDBJ whole genome shotgun (WGS) entry which is preliminary data.</text>
</comment>
<dbReference type="Pfam" id="PF12796">
    <property type="entry name" value="Ank_2"/>
    <property type="match status" value="1"/>
</dbReference>
<dbReference type="PANTHER" id="PTHR47303:SF1">
    <property type="entry name" value="NF-KAPPA-B INHIBITOR BETA"/>
    <property type="match status" value="1"/>
</dbReference>
<dbReference type="InterPro" id="IPR036770">
    <property type="entry name" value="Ankyrin_rpt-contain_sf"/>
</dbReference>
<proteinExistence type="predicted"/>
<evidence type="ECO:0000256" key="1">
    <source>
        <dbReference type="PROSITE-ProRule" id="PRU00023"/>
    </source>
</evidence>
<dbReference type="PANTHER" id="PTHR47303">
    <property type="match status" value="1"/>
</dbReference>
<reference evidence="3 4" key="1">
    <citation type="journal article" date="2021" name="Commun. Biol.">
        <title>The genome of Shorea leprosula (Dipterocarpaceae) highlights the ecological relevance of drought in aseasonal tropical rainforests.</title>
        <authorList>
            <person name="Ng K.K.S."/>
            <person name="Kobayashi M.J."/>
            <person name="Fawcett J.A."/>
            <person name="Hatakeyama M."/>
            <person name="Paape T."/>
            <person name="Ng C.H."/>
            <person name="Ang C.C."/>
            <person name="Tnah L.H."/>
            <person name="Lee C.T."/>
            <person name="Nishiyama T."/>
            <person name="Sese J."/>
            <person name="O'Brien M.J."/>
            <person name="Copetti D."/>
            <person name="Mohd Noor M.I."/>
            <person name="Ong R.C."/>
            <person name="Putra M."/>
            <person name="Sireger I.Z."/>
            <person name="Indrioko S."/>
            <person name="Kosugi Y."/>
            <person name="Izuno A."/>
            <person name="Isagi Y."/>
            <person name="Lee S.L."/>
            <person name="Shimizu K.K."/>
        </authorList>
    </citation>
    <scope>NUCLEOTIDE SEQUENCE [LARGE SCALE GENOMIC DNA]</scope>
    <source>
        <strain evidence="3">214</strain>
    </source>
</reference>
<protein>
    <recommendedName>
        <fullName evidence="2">DUF4219 domain-containing protein</fullName>
    </recommendedName>
</protein>
<dbReference type="AlphaFoldDB" id="A0AAV5MJA4"/>
<dbReference type="EMBL" id="BPVZ01000285">
    <property type="protein sequence ID" value="GKV49104.1"/>
    <property type="molecule type" value="Genomic_DNA"/>
</dbReference>
<accession>A0AAV5MJA4</accession>
<keyword evidence="1" id="KW-0040">ANK repeat</keyword>
<feature type="repeat" description="ANK" evidence="1">
    <location>
        <begin position="258"/>
        <end position="290"/>
    </location>
</feature>
<evidence type="ECO:0000313" key="4">
    <source>
        <dbReference type="Proteomes" id="UP001054252"/>
    </source>
</evidence>
<dbReference type="InterPro" id="IPR025314">
    <property type="entry name" value="DUF4219"/>
</dbReference>
<keyword evidence="4" id="KW-1185">Reference proteome</keyword>
<dbReference type="PROSITE" id="PS50088">
    <property type="entry name" value="ANK_REPEAT"/>
    <property type="match status" value="1"/>
</dbReference>
<dbReference type="Gene3D" id="1.25.40.20">
    <property type="entry name" value="Ankyrin repeat-containing domain"/>
    <property type="match status" value="1"/>
</dbReference>
<dbReference type="Pfam" id="PF14223">
    <property type="entry name" value="Retrotran_gag_2"/>
    <property type="match status" value="1"/>
</dbReference>
<name>A0AAV5MJA4_9ROSI</name>
<dbReference type="Proteomes" id="UP001054252">
    <property type="component" value="Unassembled WGS sequence"/>
</dbReference>
<feature type="domain" description="DUF4219" evidence="2">
    <location>
        <begin position="9"/>
        <end position="32"/>
    </location>
</feature>
<evidence type="ECO:0000313" key="3">
    <source>
        <dbReference type="EMBL" id="GKV49104.1"/>
    </source>
</evidence>
<dbReference type="InterPro" id="IPR002110">
    <property type="entry name" value="Ankyrin_rpt"/>
</dbReference>
<sequence length="437" mass="49296">MIVPEVLKEDNYERWCIFMQHYLVAQDLWDVVLSNEMLHGEDSRESIKRNALALHTIKISCGAKKFDAIKEMNSAKDAWNALADLYKQPNGEGNKDTGIKTDERKQACIFVQSNAGVAACMIVPEVLKEDNYEKWRIFMEHYLVAQDLWDVVLSSKMPNHGEDSGKWIKRNASALHAIKISCGTEQFDRIKKLNSAKDVWNALADLHKRPNDTVFAGIRTIERKQAVTLLKDIRKGNSAAVKELFETHSQYSAALIENGSTALHVAITAGKIELAKELISVMSEEQLETKDKSGKTALSLAACKGSTEIVECLVAKNKKLLEMPDCEKKIPLVLACATHHKCLTLYLYSVTPIEILDPVNGDHLFFLLRECLRNHMFDIGLNLLSRFPDLIFHKSSLEPTPIISELVQMLSPLFAGIWYKPLPFWEWPFGGSNVQIS</sequence>
<gene>
    <name evidence="3" type="ORF">SLEP1_g55870</name>
</gene>
<dbReference type="SMART" id="SM00248">
    <property type="entry name" value="ANK"/>
    <property type="match status" value="2"/>
</dbReference>
<evidence type="ECO:0000259" key="2">
    <source>
        <dbReference type="Pfam" id="PF13961"/>
    </source>
</evidence>